<keyword evidence="3" id="KW-1185">Reference proteome</keyword>
<feature type="region of interest" description="Disordered" evidence="1">
    <location>
        <begin position="606"/>
        <end position="679"/>
    </location>
</feature>
<feature type="compositionally biased region" description="Low complexity" evidence="1">
    <location>
        <begin position="131"/>
        <end position="150"/>
    </location>
</feature>
<sequence length="679" mass="76938">MGPMQSFINPLAPAQLQVRSLSTTLDPALPRNVGQKRPRLELDRPNATPALQGSYVSEPLQFTWQANNTTHHTAYNQPNVLPTSATTNPVIMGWPGDTFASSITPANVFETLLWPPNSPSSKRQNIPVTLPSSPNSASSSRPTSSHSLPSNFMSTSIPPENVSSSYQPLTHQGQQQRPACSRTHFSHVKSHSSLGALSSLLGPEKPPKRARHLPEGPDSDPSKPGLALNQGIRTVSGVPDLSLSSDTLKLNLTPLSSLFYDDGARAPARVDPPHSSSIQAGANALFALLEERLYAGAKAMDALFQDKIKKNEEELEGKKRWIMDETRTIGEERKKLEEERRRTEEISRTSGELPHDVGEGRQAIEEERKVLEERRMVLDEEKRILDEAHAKLEEYFKLTQEDRQKVAEERRSLEEEKNTLTEGRRLLETDRNTFNQERQQLEQQRQEIERERTVIDNERKVVQAIRLAVEEEQRLRDESKKGLQDERDKLLSDWASLDSQKVALLEGKAEIAQRMEAAEEEWKIVEVARHQTEEEKRRLEEERERIEEERMSLQEERRQADEVRSALREERAALDRSKMIVEDTRRVLEEKRKAVDEGWVKLEKKLEQDRVALSSDSRRTTGETGAGPRNPRAPPIGLGSVGPMRDTPYYPRGRYHARGGSTPHSTPGRGTFESRSVRR</sequence>
<accession>A0A8S0W687</accession>
<feature type="region of interest" description="Disordered" evidence="1">
    <location>
        <begin position="533"/>
        <end position="561"/>
    </location>
</feature>
<reference evidence="2 3" key="1">
    <citation type="submission" date="2020-01" db="EMBL/GenBank/DDBJ databases">
        <authorList>
            <person name="Gupta K D."/>
        </authorList>
    </citation>
    <scope>NUCLEOTIDE SEQUENCE [LARGE SCALE GENOMIC DNA]</scope>
</reference>
<feature type="compositionally biased region" description="Polar residues" evidence="1">
    <location>
        <begin position="151"/>
        <end position="178"/>
    </location>
</feature>
<feature type="compositionally biased region" description="Low complexity" evidence="1">
    <location>
        <begin position="192"/>
        <end position="202"/>
    </location>
</feature>
<gene>
    <name evidence="2" type="ORF">AAE3_LOCUS6847</name>
</gene>
<evidence type="ECO:0000256" key="1">
    <source>
        <dbReference type="SAM" id="MobiDB-lite"/>
    </source>
</evidence>
<proteinExistence type="predicted"/>
<feature type="region of interest" description="Disordered" evidence="1">
    <location>
        <begin position="340"/>
        <end position="359"/>
    </location>
</feature>
<dbReference type="OrthoDB" id="10261408at2759"/>
<comment type="caution">
    <text evidence="2">The sequence shown here is derived from an EMBL/GenBank/DDBJ whole genome shotgun (WGS) entry which is preliminary data.</text>
</comment>
<dbReference type="AlphaFoldDB" id="A0A8S0W687"/>
<dbReference type="Proteomes" id="UP000467700">
    <property type="component" value="Unassembled WGS sequence"/>
</dbReference>
<dbReference type="EMBL" id="CACVBS010000045">
    <property type="protein sequence ID" value="CAA7264428.1"/>
    <property type="molecule type" value="Genomic_DNA"/>
</dbReference>
<organism evidence="2 3">
    <name type="scientific">Cyclocybe aegerita</name>
    <name type="common">Black poplar mushroom</name>
    <name type="synonym">Agrocybe aegerita</name>
    <dbReference type="NCBI Taxonomy" id="1973307"/>
    <lineage>
        <taxon>Eukaryota</taxon>
        <taxon>Fungi</taxon>
        <taxon>Dikarya</taxon>
        <taxon>Basidiomycota</taxon>
        <taxon>Agaricomycotina</taxon>
        <taxon>Agaricomycetes</taxon>
        <taxon>Agaricomycetidae</taxon>
        <taxon>Agaricales</taxon>
        <taxon>Agaricineae</taxon>
        <taxon>Bolbitiaceae</taxon>
        <taxon>Cyclocybe</taxon>
    </lineage>
</organism>
<feature type="region of interest" description="Disordered" evidence="1">
    <location>
        <begin position="116"/>
        <end position="226"/>
    </location>
</feature>
<evidence type="ECO:0000313" key="2">
    <source>
        <dbReference type="EMBL" id="CAA7264428.1"/>
    </source>
</evidence>
<evidence type="ECO:0000313" key="3">
    <source>
        <dbReference type="Proteomes" id="UP000467700"/>
    </source>
</evidence>
<feature type="compositionally biased region" description="Basic and acidic residues" evidence="1">
    <location>
        <begin position="606"/>
        <end position="621"/>
    </location>
</feature>
<protein>
    <submittedName>
        <fullName evidence="2">Uncharacterized protein</fullName>
    </submittedName>
</protein>
<name>A0A8S0W687_CYCAE</name>